<evidence type="ECO:0000256" key="5">
    <source>
        <dbReference type="SAM" id="Phobius"/>
    </source>
</evidence>
<evidence type="ECO:0000256" key="4">
    <source>
        <dbReference type="ARBA" id="ARBA00023136"/>
    </source>
</evidence>
<organism evidence="6 7">
    <name type="scientific">Plasticicumulans lactativorans</name>
    <dbReference type="NCBI Taxonomy" id="1133106"/>
    <lineage>
        <taxon>Bacteria</taxon>
        <taxon>Pseudomonadati</taxon>
        <taxon>Pseudomonadota</taxon>
        <taxon>Gammaproteobacteria</taxon>
        <taxon>Candidatus Competibacteraceae</taxon>
        <taxon>Plasticicumulans</taxon>
    </lineage>
</organism>
<keyword evidence="7" id="KW-1185">Reference proteome</keyword>
<dbReference type="GO" id="GO:0016020">
    <property type="term" value="C:membrane"/>
    <property type="evidence" value="ECO:0007669"/>
    <property type="project" value="UniProtKB-SubCell"/>
</dbReference>
<dbReference type="InterPro" id="IPR036259">
    <property type="entry name" value="MFS_trans_sf"/>
</dbReference>
<feature type="transmembrane region" description="Helical" evidence="5">
    <location>
        <begin position="20"/>
        <end position="40"/>
    </location>
</feature>
<dbReference type="CDD" id="cd17393">
    <property type="entry name" value="MFS_MosC_like"/>
    <property type="match status" value="1"/>
</dbReference>
<dbReference type="AlphaFoldDB" id="A0A4V2SD60"/>
<accession>A0A4V2SD60</accession>
<evidence type="ECO:0000313" key="7">
    <source>
        <dbReference type="Proteomes" id="UP000295765"/>
    </source>
</evidence>
<feature type="transmembrane region" description="Helical" evidence="5">
    <location>
        <begin position="277"/>
        <end position="298"/>
    </location>
</feature>
<evidence type="ECO:0000313" key="6">
    <source>
        <dbReference type="EMBL" id="TCO82056.1"/>
    </source>
</evidence>
<feature type="transmembrane region" description="Helical" evidence="5">
    <location>
        <begin position="337"/>
        <end position="358"/>
    </location>
</feature>
<evidence type="ECO:0000256" key="3">
    <source>
        <dbReference type="ARBA" id="ARBA00022989"/>
    </source>
</evidence>
<keyword evidence="4 5" id="KW-0472">Membrane</keyword>
<proteinExistence type="predicted"/>
<keyword evidence="2 5" id="KW-0812">Transmembrane</keyword>
<feature type="transmembrane region" description="Helical" evidence="5">
    <location>
        <begin position="147"/>
        <end position="168"/>
    </location>
</feature>
<dbReference type="Proteomes" id="UP000295765">
    <property type="component" value="Unassembled WGS sequence"/>
</dbReference>
<protein>
    <submittedName>
        <fullName evidence="6">Fucose permease</fullName>
    </submittedName>
</protein>
<evidence type="ECO:0000256" key="2">
    <source>
        <dbReference type="ARBA" id="ARBA00022692"/>
    </source>
</evidence>
<dbReference type="SUPFAM" id="SSF103473">
    <property type="entry name" value="MFS general substrate transporter"/>
    <property type="match status" value="1"/>
</dbReference>
<dbReference type="PANTHER" id="PTHR23514:SF13">
    <property type="entry name" value="INNER MEMBRANE PROTEIN YBJJ"/>
    <property type="match status" value="1"/>
</dbReference>
<dbReference type="Pfam" id="PF07690">
    <property type="entry name" value="MFS_1"/>
    <property type="match status" value="1"/>
</dbReference>
<name>A0A4V2SD60_9GAMM</name>
<feature type="transmembrane region" description="Helical" evidence="5">
    <location>
        <begin position="214"/>
        <end position="234"/>
    </location>
</feature>
<feature type="transmembrane region" description="Helical" evidence="5">
    <location>
        <begin position="364"/>
        <end position="383"/>
    </location>
</feature>
<dbReference type="Gene3D" id="1.20.1250.20">
    <property type="entry name" value="MFS general substrate transporter like domains"/>
    <property type="match status" value="2"/>
</dbReference>
<feature type="transmembrane region" description="Helical" evidence="5">
    <location>
        <begin position="304"/>
        <end position="325"/>
    </location>
</feature>
<feature type="transmembrane region" description="Helical" evidence="5">
    <location>
        <begin position="52"/>
        <end position="72"/>
    </location>
</feature>
<evidence type="ECO:0000256" key="1">
    <source>
        <dbReference type="ARBA" id="ARBA00004141"/>
    </source>
</evidence>
<sequence>MSASVPTLDAAGGELHRARWATRAQFAALGVLAGAWGAHIPSVKQRYGLDEAGLSIVLLAAALGAITSLLFAGRVVARFGARRAAFGAGVTMSGMLALMLLLPGLGVVLPAALVFGAGMSLFDVAINTEGSELEHRSGRAIMSNLHGMFSVGGMAGAALVAALLRAGMAPALQLVLIAAGLMLLVGVAARGMLDAHGGDGDGDGDKAHFAWPRGRLLVIGLLILSGMIAEGVMYDWCVLYLKQEVGMPQAQAALGYAVFAAAMALSRFTGDALRERFAEPALLCAGATLTAVSMAVVLLVGTPWVALAGFALVGAGLAPTAPILYNAATRVPGVSRAAAIASVTSIGYGGFMIGPPLIGGLAHATSLTVALTVVVAGATLLALGSRLVPAKA</sequence>
<dbReference type="InterPro" id="IPR051788">
    <property type="entry name" value="MFS_Transporter"/>
</dbReference>
<dbReference type="PANTHER" id="PTHR23514">
    <property type="entry name" value="BYPASS OF STOP CODON PROTEIN 6"/>
    <property type="match status" value="1"/>
</dbReference>
<feature type="transmembrane region" description="Helical" evidence="5">
    <location>
        <begin position="174"/>
        <end position="193"/>
    </location>
</feature>
<feature type="transmembrane region" description="Helical" evidence="5">
    <location>
        <begin position="246"/>
        <end position="265"/>
    </location>
</feature>
<dbReference type="InterPro" id="IPR011701">
    <property type="entry name" value="MFS"/>
</dbReference>
<gene>
    <name evidence="6" type="ORF">EV699_106151</name>
</gene>
<comment type="subcellular location">
    <subcellularLocation>
        <location evidence="1">Membrane</location>
        <topology evidence="1">Multi-pass membrane protein</topology>
    </subcellularLocation>
</comment>
<comment type="caution">
    <text evidence="6">The sequence shown here is derived from an EMBL/GenBank/DDBJ whole genome shotgun (WGS) entry which is preliminary data.</text>
</comment>
<reference evidence="6 7" key="1">
    <citation type="submission" date="2019-03" db="EMBL/GenBank/DDBJ databases">
        <title>Genomic Encyclopedia of Type Strains, Phase IV (KMG-IV): sequencing the most valuable type-strain genomes for metagenomic binning, comparative biology and taxonomic classification.</title>
        <authorList>
            <person name="Goeker M."/>
        </authorList>
    </citation>
    <scope>NUCLEOTIDE SEQUENCE [LARGE SCALE GENOMIC DNA]</scope>
    <source>
        <strain evidence="6 7">DSM 25287</strain>
    </source>
</reference>
<dbReference type="EMBL" id="SLWY01000006">
    <property type="protein sequence ID" value="TCO82056.1"/>
    <property type="molecule type" value="Genomic_DNA"/>
</dbReference>
<keyword evidence="3 5" id="KW-1133">Transmembrane helix</keyword>
<dbReference type="GO" id="GO:0022857">
    <property type="term" value="F:transmembrane transporter activity"/>
    <property type="evidence" value="ECO:0007669"/>
    <property type="project" value="InterPro"/>
</dbReference>
<dbReference type="RefSeq" id="WP_165904058.1">
    <property type="nucleotide sequence ID" value="NZ_SLWY01000006.1"/>
</dbReference>